<accession>A0A6A4DFW5</accession>
<gene>
    <name evidence="2" type="ORF">PF001_g12086</name>
</gene>
<evidence type="ECO:0000313" key="2">
    <source>
        <dbReference type="EMBL" id="KAE9306498.1"/>
    </source>
</evidence>
<feature type="compositionally biased region" description="Acidic residues" evidence="1">
    <location>
        <begin position="11"/>
        <end position="24"/>
    </location>
</feature>
<dbReference type="AlphaFoldDB" id="A0A6A4DFW5"/>
<comment type="caution">
    <text evidence="2">The sequence shown here is derived from an EMBL/GenBank/DDBJ whole genome shotgun (WGS) entry which is preliminary data.</text>
</comment>
<protein>
    <submittedName>
        <fullName evidence="2">Uncharacterized protein</fullName>
    </submittedName>
</protein>
<evidence type="ECO:0000256" key="1">
    <source>
        <dbReference type="SAM" id="MobiDB-lite"/>
    </source>
</evidence>
<name>A0A6A4DFW5_9STRA</name>
<reference evidence="2 3" key="1">
    <citation type="submission" date="2018-08" db="EMBL/GenBank/DDBJ databases">
        <title>Genomic investigation of the strawberry pathogen Phytophthora fragariae indicates pathogenicity is determined by transcriptional variation in three key races.</title>
        <authorList>
            <person name="Adams T.M."/>
            <person name="Armitage A.D."/>
            <person name="Sobczyk M.K."/>
            <person name="Bates H.J."/>
            <person name="Dunwell J.M."/>
            <person name="Nellist C.F."/>
            <person name="Harrison R.J."/>
        </authorList>
    </citation>
    <scope>NUCLEOTIDE SEQUENCE [LARGE SCALE GENOMIC DNA]</scope>
    <source>
        <strain evidence="2 3">A4</strain>
    </source>
</reference>
<proteinExistence type="predicted"/>
<dbReference type="Proteomes" id="UP000437068">
    <property type="component" value="Unassembled WGS sequence"/>
</dbReference>
<feature type="region of interest" description="Disordered" evidence="1">
    <location>
        <begin position="1"/>
        <end position="32"/>
    </location>
</feature>
<organism evidence="2 3">
    <name type="scientific">Phytophthora fragariae</name>
    <dbReference type="NCBI Taxonomy" id="53985"/>
    <lineage>
        <taxon>Eukaryota</taxon>
        <taxon>Sar</taxon>
        <taxon>Stramenopiles</taxon>
        <taxon>Oomycota</taxon>
        <taxon>Peronosporomycetes</taxon>
        <taxon>Peronosporales</taxon>
        <taxon>Peronosporaceae</taxon>
        <taxon>Phytophthora</taxon>
    </lineage>
</organism>
<sequence>MGRQKRAAREESDESAYSEEEYDGEAEKTDTRYQENVLVSTPSMLNKTSDSCDEFNSQFAAFCKRTHQLHVLQRRDGDRYFLVVSVHLTEHNCRVGKTEYEQIPRHRIRLNSSELADVNTLRRVGVARKKILKYIWENTDSEPCMVDFHNLLAKLKKEEEVGSTVSERLSETHGVAHVDIDRVDNEKMFTTDMARVGQVFDPVHHTTVALTRLAQMVSCYAFYVVKEQYDIAANAGTYYEVREEGNQLYVVASASTTCKVDISTWTSYCMLGVTQKLPYYTCDAA</sequence>
<dbReference type="EMBL" id="QXGE01000661">
    <property type="protein sequence ID" value="KAE9306498.1"/>
    <property type="molecule type" value="Genomic_DNA"/>
</dbReference>
<evidence type="ECO:0000313" key="3">
    <source>
        <dbReference type="Proteomes" id="UP000437068"/>
    </source>
</evidence>